<keyword evidence="2" id="KW-1133">Transmembrane helix</keyword>
<organism evidence="3 4">
    <name type="scientific">Triparma laevis f. longispina</name>
    <dbReference type="NCBI Taxonomy" id="1714387"/>
    <lineage>
        <taxon>Eukaryota</taxon>
        <taxon>Sar</taxon>
        <taxon>Stramenopiles</taxon>
        <taxon>Ochrophyta</taxon>
        <taxon>Bolidophyceae</taxon>
        <taxon>Parmales</taxon>
        <taxon>Triparmaceae</taxon>
        <taxon>Triparma</taxon>
    </lineage>
</organism>
<feature type="transmembrane region" description="Helical" evidence="2">
    <location>
        <begin position="90"/>
        <end position="110"/>
    </location>
</feature>
<dbReference type="AlphaFoldDB" id="A0A9W7FNZ9"/>
<accession>A0A9W7FNZ9</accession>
<sequence length="194" mass="21987">MILALLSLFFLPALIVLFYPPLSLLPTLPVSQLSVRITLQSLTYIYGIYTSRLTTALTLLILSLRFGIITKPDMLQEFVSKTTEGQSPEIVEAMFLSWLAFTIGLMSLVTRRKSPKKRSKSVKKDNEVDESLKSLKKIKKVLGSEAELAAMASNAKYSTNKKEMTKTESKLEKAKREAKEEQARRVEETLRKRK</sequence>
<gene>
    <name evidence="3" type="ORF">TrLO_g1340</name>
</gene>
<feature type="region of interest" description="Disordered" evidence="1">
    <location>
        <begin position="158"/>
        <end position="194"/>
    </location>
</feature>
<proteinExistence type="predicted"/>
<name>A0A9W7FNZ9_9STRA</name>
<dbReference type="Proteomes" id="UP001165122">
    <property type="component" value="Unassembled WGS sequence"/>
</dbReference>
<evidence type="ECO:0000313" key="4">
    <source>
        <dbReference type="Proteomes" id="UP001165122"/>
    </source>
</evidence>
<comment type="caution">
    <text evidence="3">The sequence shown here is derived from an EMBL/GenBank/DDBJ whole genome shotgun (WGS) entry which is preliminary data.</text>
</comment>
<protein>
    <submittedName>
        <fullName evidence="3">Uncharacterized protein</fullName>
    </submittedName>
</protein>
<feature type="compositionally biased region" description="Basic and acidic residues" evidence="1">
    <location>
        <begin position="160"/>
        <end position="194"/>
    </location>
</feature>
<evidence type="ECO:0000256" key="2">
    <source>
        <dbReference type="SAM" id="Phobius"/>
    </source>
</evidence>
<keyword evidence="4" id="KW-1185">Reference proteome</keyword>
<feature type="transmembrane region" description="Helical" evidence="2">
    <location>
        <begin position="53"/>
        <end position="70"/>
    </location>
</feature>
<dbReference type="EMBL" id="BRXW01000233">
    <property type="protein sequence ID" value="GMI15525.1"/>
    <property type="molecule type" value="Genomic_DNA"/>
</dbReference>
<keyword evidence="2" id="KW-0812">Transmembrane</keyword>
<evidence type="ECO:0000313" key="3">
    <source>
        <dbReference type="EMBL" id="GMI15525.1"/>
    </source>
</evidence>
<keyword evidence="2" id="KW-0472">Membrane</keyword>
<evidence type="ECO:0000256" key="1">
    <source>
        <dbReference type="SAM" id="MobiDB-lite"/>
    </source>
</evidence>
<reference evidence="4" key="1">
    <citation type="journal article" date="2023" name="Commun. Biol.">
        <title>Genome analysis of Parmales, the sister group of diatoms, reveals the evolutionary specialization of diatoms from phago-mixotrophs to photoautotrophs.</title>
        <authorList>
            <person name="Ban H."/>
            <person name="Sato S."/>
            <person name="Yoshikawa S."/>
            <person name="Yamada K."/>
            <person name="Nakamura Y."/>
            <person name="Ichinomiya M."/>
            <person name="Sato N."/>
            <person name="Blanc-Mathieu R."/>
            <person name="Endo H."/>
            <person name="Kuwata A."/>
            <person name="Ogata H."/>
        </authorList>
    </citation>
    <scope>NUCLEOTIDE SEQUENCE [LARGE SCALE GENOMIC DNA]</scope>
    <source>
        <strain evidence="4">NIES 3700</strain>
    </source>
</reference>